<organism evidence="3 4">
    <name type="scientific">Pseudooceanicola antarcticus</name>
    <dbReference type="NCBI Taxonomy" id="1247613"/>
    <lineage>
        <taxon>Bacteria</taxon>
        <taxon>Pseudomonadati</taxon>
        <taxon>Pseudomonadota</taxon>
        <taxon>Alphaproteobacteria</taxon>
        <taxon>Rhodobacterales</taxon>
        <taxon>Paracoccaceae</taxon>
        <taxon>Pseudooceanicola</taxon>
    </lineage>
</organism>
<evidence type="ECO:0000313" key="4">
    <source>
        <dbReference type="Proteomes" id="UP000231655"/>
    </source>
</evidence>
<evidence type="ECO:0000256" key="1">
    <source>
        <dbReference type="SAM" id="SignalP"/>
    </source>
</evidence>
<name>A0A285J240_9RHOB</name>
<keyword evidence="1" id="KW-0732">Signal</keyword>
<dbReference type="OrthoDB" id="7658992at2"/>
<evidence type="ECO:0008006" key="6">
    <source>
        <dbReference type="Google" id="ProtNLM"/>
    </source>
</evidence>
<dbReference type="Proteomes" id="UP000231702">
    <property type="component" value="Unassembled WGS sequence"/>
</dbReference>
<dbReference type="InterPro" id="IPR020349">
    <property type="entry name" value="Uncharacterised_14.7kDa"/>
</dbReference>
<dbReference type="RefSeq" id="WP_097146522.1">
    <property type="nucleotide sequence ID" value="NZ_OBEA01000005.1"/>
</dbReference>
<gene>
    <name evidence="2" type="ORF">CVM39_07735</name>
    <name evidence="3" type="ORF">SAMN06297129_2813</name>
</gene>
<dbReference type="EMBL" id="PGTD01000015">
    <property type="protein sequence ID" value="PJE29785.1"/>
    <property type="molecule type" value="Genomic_DNA"/>
</dbReference>
<dbReference type="Proteomes" id="UP000231655">
    <property type="component" value="Unassembled WGS sequence"/>
</dbReference>
<proteinExistence type="predicted"/>
<feature type="signal peptide" evidence="1">
    <location>
        <begin position="1"/>
        <end position="25"/>
    </location>
</feature>
<dbReference type="Pfam" id="PF17267">
    <property type="entry name" value="DUF5333"/>
    <property type="match status" value="1"/>
</dbReference>
<evidence type="ECO:0000313" key="3">
    <source>
        <dbReference type="EMBL" id="SNY54385.1"/>
    </source>
</evidence>
<dbReference type="EMBL" id="OBEA01000005">
    <property type="protein sequence ID" value="SNY54385.1"/>
    <property type="molecule type" value="Genomic_DNA"/>
</dbReference>
<evidence type="ECO:0000313" key="5">
    <source>
        <dbReference type="Proteomes" id="UP000231702"/>
    </source>
</evidence>
<sequence length="142" mass="15269">MRLSTLRFAALALASALTLATASLASTNPRPPLSQVEEIDGPMLSVALAIEISDQCASIAPRNLKGLLLLNKLNGRARDLGYSKEEIDAYVNSADEKERMRALGETYVKSKGLDPEKTADLCTLGRTEIARNSPIGALLKEK</sequence>
<feature type="chain" id="PRO_5012583290" description="DUF5333 domain-containing protein" evidence="1">
    <location>
        <begin position="26"/>
        <end position="142"/>
    </location>
</feature>
<protein>
    <recommendedName>
        <fullName evidence="6">DUF5333 domain-containing protein</fullName>
    </recommendedName>
</protein>
<evidence type="ECO:0000313" key="2">
    <source>
        <dbReference type="EMBL" id="PJE29785.1"/>
    </source>
</evidence>
<accession>A0A285J240</accession>
<reference evidence="3 4" key="1">
    <citation type="submission" date="2017-09" db="EMBL/GenBank/DDBJ databases">
        <authorList>
            <person name="Ehlers B."/>
            <person name="Leendertz F.H."/>
        </authorList>
    </citation>
    <scope>NUCLEOTIDE SEQUENCE [LARGE SCALE GENOMIC DNA]</scope>
    <source>
        <strain evidence="3 4">CGMCC 1.12662</strain>
    </source>
</reference>
<dbReference type="AlphaFoldDB" id="A0A285J240"/>
<reference evidence="2 5" key="2">
    <citation type="journal article" date="2018" name="Int. J. Syst. Evol. Microbiol.">
        <title>Pseudooceanicola lipolyticus sp. nov., a marine alphaproteobacterium, reclassification of Oceanicola flagellatus as Pseudooceanicola flagellatus comb. nov. and emended description of the genus Pseudooceanicola.</title>
        <authorList>
            <person name="Huang M.-M."/>
            <person name="Guo L.-L."/>
            <person name="Wu Y.-H."/>
            <person name="Lai Q.-L."/>
            <person name="Shao Z.-Z."/>
            <person name="Wang C.-S."/>
            <person name="Wu M."/>
            <person name="Xu X.-W."/>
        </authorList>
    </citation>
    <scope>NUCLEOTIDE SEQUENCE [LARGE SCALE GENOMIC DNA]</scope>
    <source>
        <strain evidence="2 5">Ar-45</strain>
    </source>
</reference>
<keyword evidence="5" id="KW-1185">Reference proteome</keyword>